<evidence type="ECO:0000256" key="2">
    <source>
        <dbReference type="ARBA" id="ARBA00023172"/>
    </source>
</evidence>
<organism evidence="4 5">
    <name type="scientific">Aporhodopirellula aestuarii</name>
    <dbReference type="NCBI Taxonomy" id="2950107"/>
    <lineage>
        <taxon>Bacteria</taxon>
        <taxon>Pseudomonadati</taxon>
        <taxon>Planctomycetota</taxon>
        <taxon>Planctomycetia</taxon>
        <taxon>Pirellulales</taxon>
        <taxon>Pirellulaceae</taxon>
        <taxon>Aporhodopirellula</taxon>
    </lineage>
</organism>
<feature type="region of interest" description="Disordered" evidence="3">
    <location>
        <begin position="381"/>
        <end position="402"/>
    </location>
</feature>
<dbReference type="InterPro" id="IPR013762">
    <property type="entry name" value="Integrase-like_cat_sf"/>
</dbReference>
<feature type="compositionally biased region" description="Basic and acidic residues" evidence="3">
    <location>
        <begin position="390"/>
        <end position="402"/>
    </location>
</feature>
<keyword evidence="2" id="KW-0233">DNA recombination</keyword>
<keyword evidence="5" id="KW-1185">Reference proteome</keyword>
<gene>
    <name evidence="4" type="ORF">NB063_25185</name>
</gene>
<sequence>MLSPHKYTVRGREAWLFRFPHPDTGKRVRVRFGVVSHETAVEAGAHIAKLLEARKFHQDYPPSTLHWLGTLSDRLYDRLARAKLVGERTQSQAVTLGNYLDDYIAVRSTGSVRKGGWCESTVQKRTQTANDLIAFFGREQPLTEIALDSPHKWLKWMLDPPPAGRGLAPASTGKKLKDARQFFEHACKTDLITRNPFAEIRPPAQDNPDNLHYVEMDLIERVLKVIDDPERRLLVMLARVAGLRIPTEAQALKWSDLNWDKRTMRLRAQKKKGDAAGGQRVCPLFETLVPYFDAINPSRSHADTPVLQRLASHTNLNLRTRLLRDLKQAKIEAWPRIFQNLRASALTDAADDYPLHIVCKWFGNSMPVAMKHYVILRGTEPPTEGFRNSSGERSDPHRKSGP</sequence>
<dbReference type="RefSeq" id="WP_250931801.1">
    <property type="nucleotide sequence ID" value="NZ_JAMQBK010000073.1"/>
</dbReference>
<dbReference type="SUPFAM" id="SSF56349">
    <property type="entry name" value="DNA breaking-rejoining enzymes"/>
    <property type="match status" value="1"/>
</dbReference>
<name>A0ABT0UAI8_9BACT</name>
<accession>A0ABT0UAI8</accession>
<dbReference type="EMBL" id="JAMQBK010000073">
    <property type="protein sequence ID" value="MCM2373923.1"/>
    <property type="molecule type" value="Genomic_DNA"/>
</dbReference>
<keyword evidence="1" id="KW-0238">DNA-binding</keyword>
<evidence type="ECO:0000313" key="5">
    <source>
        <dbReference type="Proteomes" id="UP001202961"/>
    </source>
</evidence>
<dbReference type="InterPro" id="IPR010998">
    <property type="entry name" value="Integrase_recombinase_N"/>
</dbReference>
<reference evidence="4 5" key="1">
    <citation type="journal article" date="2022" name="Syst. Appl. Microbiol.">
        <title>Rhodopirellula aestuarii sp. nov., a novel member of the genus Rhodopirellula isolated from brackish sediments collected in the Tagus River estuary, Portugal.</title>
        <authorList>
            <person name="Vitorino I.R."/>
            <person name="Klimek D."/>
            <person name="Calusinska M."/>
            <person name="Lobo-da-Cunha A."/>
            <person name="Vasconcelos V."/>
            <person name="Lage O.M."/>
        </authorList>
    </citation>
    <scope>NUCLEOTIDE SEQUENCE [LARGE SCALE GENOMIC DNA]</scope>
    <source>
        <strain evidence="4 5">ICT_H3.1</strain>
    </source>
</reference>
<dbReference type="Gene3D" id="1.10.150.130">
    <property type="match status" value="1"/>
</dbReference>
<comment type="caution">
    <text evidence="4">The sequence shown here is derived from an EMBL/GenBank/DDBJ whole genome shotgun (WGS) entry which is preliminary data.</text>
</comment>
<protein>
    <submittedName>
        <fullName evidence="4">Site-specific integrase</fullName>
    </submittedName>
</protein>
<dbReference type="Proteomes" id="UP001202961">
    <property type="component" value="Unassembled WGS sequence"/>
</dbReference>
<evidence type="ECO:0000313" key="4">
    <source>
        <dbReference type="EMBL" id="MCM2373923.1"/>
    </source>
</evidence>
<proteinExistence type="predicted"/>
<dbReference type="Gene3D" id="1.10.443.10">
    <property type="entry name" value="Intergrase catalytic core"/>
    <property type="match status" value="1"/>
</dbReference>
<evidence type="ECO:0000256" key="1">
    <source>
        <dbReference type="ARBA" id="ARBA00023125"/>
    </source>
</evidence>
<evidence type="ECO:0000256" key="3">
    <source>
        <dbReference type="SAM" id="MobiDB-lite"/>
    </source>
</evidence>
<dbReference type="InterPro" id="IPR011010">
    <property type="entry name" value="DNA_brk_join_enz"/>
</dbReference>
<dbReference type="CDD" id="cd00397">
    <property type="entry name" value="DNA_BRE_C"/>
    <property type="match status" value="1"/>
</dbReference>